<keyword evidence="3" id="KW-1185">Reference proteome</keyword>
<gene>
    <name evidence="2" type="ORF">SADUNF_Sadunf03G0168700</name>
</gene>
<evidence type="ECO:0000313" key="3">
    <source>
        <dbReference type="Proteomes" id="UP000657918"/>
    </source>
</evidence>
<dbReference type="OrthoDB" id="2018140at2759"/>
<evidence type="ECO:0000256" key="1">
    <source>
        <dbReference type="SAM" id="Phobius"/>
    </source>
</evidence>
<keyword evidence="1" id="KW-0812">Transmembrane</keyword>
<organism evidence="2 3">
    <name type="scientific">Salix dunnii</name>
    <dbReference type="NCBI Taxonomy" id="1413687"/>
    <lineage>
        <taxon>Eukaryota</taxon>
        <taxon>Viridiplantae</taxon>
        <taxon>Streptophyta</taxon>
        <taxon>Embryophyta</taxon>
        <taxon>Tracheophyta</taxon>
        <taxon>Spermatophyta</taxon>
        <taxon>Magnoliopsida</taxon>
        <taxon>eudicotyledons</taxon>
        <taxon>Gunneridae</taxon>
        <taxon>Pentapetalae</taxon>
        <taxon>rosids</taxon>
        <taxon>fabids</taxon>
        <taxon>Malpighiales</taxon>
        <taxon>Salicaceae</taxon>
        <taxon>Saliceae</taxon>
        <taxon>Salix</taxon>
    </lineage>
</organism>
<keyword evidence="1" id="KW-0472">Membrane</keyword>
<keyword evidence="1" id="KW-1133">Transmembrane helix</keyword>
<dbReference type="PANTHER" id="PTHR35285">
    <property type="entry name" value="2-C-METHYL-D-ERYTHRITOL 4-PHOSPHATE CYTIDYLYLTRANSFERASE"/>
    <property type="match status" value="1"/>
</dbReference>
<dbReference type="Proteomes" id="UP000657918">
    <property type="component" value="Unassembled WGS sequence"/>
</dbReference>
<comment type="caution">
    <text evidence="2">The sequence shown here is derived from an EMBL/GenBank/DDBJ whole genome shotgun (WGS) entry which is preliminary data.</text>
</comment>
<protein>
    <submittedName>
        <fullName evidence="2">Uncharacterized protein</fullName>
    </submittedName>
</protein>
<feature type="transmembrane region" description="Helical" evidence="1">
    <location>
        <begin position="371"/>
        <end position="396"/>
    </location>
</feature>
<evidence type="ECO:0000313" key="2">
    <source>
        <dbReference type="EMBL" id="KAF9686535.1"/>
    </source>
</evidence>
<dbReference type="PANTHER" id="PTHR35285:SF1">
    <property type="entry name" value="2-C-METHYL-D-ERYTHRITOL 4-PHOSPHATE CYTIDYLYLTRANSFERASE"/>
    <property type="match status" value="1"/>
</dbReference>
<reference evidence="2 3" key="1">
    <citation type="submission" date="2020-10" db="EMBL/GenBank/DDBJ databases">
        <title>Plant Genome Project.</title>
        <authorList>
            <person name="Zhang R.-G."/>
        </authorList>
    </citation>
    <scope>NUCLEOTIDE SEQUENCE [LARGE SCALE GENOMIC DNA]</scope>
    <source>
        <strain evidence="2">FAFU-HL-1</strain>
        <tissue evidence="2">Leaf</tissue>
    </source>
</reference>
<proteinExistence type="predicted"/>
<dbReference type="AlphaFoldDB" id="A0A835TEM8"/>
<name>A0A835TEM8_9ROSI</name>
<dbReference type="EMBL" id="JADGMS010000003">
    <property type="protein sequence ID" value="KAF9686535.1"/>
    <property type="molecule type" value="Genomic_DNA"/>
</dbReference>
<sequence length="408" mass="45413">MFIYEEDHENGNGCSDMVVNGGWCRILPFIPAGFFFTVDNSSSFSLVSSPPSMECLDMLDSDHRSNNRMSEAVNYQTSSSNDLARLVLSEGGWPNLLCSEKKVQQSLDLANVFVGRGDCLVNALLRLLSYALSYLLLCFPQIFLQKKNADPALVNFLKVSFTNSNFSMAFPYVVASEEAMENSLVSGFAEACGQDLEISNVAFAESCSVDGESFQKLAKLHAFNDYLASRMEKRLIRQSNLVVFCYGGSNSMKELDQPHSDSEMFSELIDSVEMLGGKYAVLYASHPFRSIQLPYHRELERFLAEGAGGNASVNSNRCDEVCQIKSSLLKGVLCVSFHALFMIVLFFFFSCLIVEYMIFCKDFSLLGVLMLWLLVMLQGIVLLIILIPGLCFMMGIDTPTIFEAPQDS</sequence>
<feature type="transmembrane region" description="Helical" evidence="1">
    <location>
        <begin position="335"/>
        <end position="359"/>
    </location>
</feature>
<accession>A0A835TEM8</accession>